<reference evidence="1" key="1">
    <citation type="submission" date="2021-12" db="EMBL/GenBank/DDBJ databases">
        <authorList>
            <person name="Cha I.-T."/>
            <person name="Lee K.-E."/>
            <person name="Park S.-J."/>
        </authorList>
    </citation>
    <scope>NUCLEOTIDE SEQUENCE</scope>
    <source>
        <strain evidence="1">YSM-43</strain>
    </source>
</reference>
<name>A0ABY4HMB9_9FLAO</name>
<gene>
    <name evidence="1" type="ORF">LXD69_17495</name>
</gene>
<dbReference type="Proteomes" id="UP000830454">
    <property type="component" value="Chromosome"/>
</dbReference>
<protein>
    <submittedName>
        <fullName evidence="1">DUF6146 family protein</fullName>
    </submittedName>
</protein>
<reference evidence="1" key="2">
    <citation type="submission" date="2022-04" db="EMBL/GenBank/DDBJ databases">
        <title>Complete Genome Sequence of Flavobacterium sediminilitoris YSM-43, Isolated from a Tidal Sediment.</title>
        <authorList>
            <person name="Lee P.A."/>
        </authorList>
    </citation>
    <scope>NUCLEOTIDE SEQUENCE</scope>
    <source>
        <strain evidence="1">YSM-43</strain>
    </source>
</reference>
<dbReference type="EMBL" id="CP090145">
    <property type="protein sequence ID" value="UOX33816.1"/>
    <property type="molecule type" value="Genomic_DNA"/>
</dbReference>
<evidence type="ECO:0000313" key="2">
    <source>
        <dbReference type="Proteomes" id="UP000830454"/>
    </source>
</evidence>
<evidence type="ECO:0000313" key="1">
    <source>
        <dbReference type="EMBL" id="UOX33816.1"/>
    </source>
</evidence>
<dbReference type="RefSeq" id="WP_045972104.1">
    <property type="nucleotide sequence ID" value="NZ_CP090145.1"/>
</dbReference>
<dbReference type="PROSITE" id="PS51257">
    <property type="entry name" value="PROKAR_LIPOPROTEIN"/>
    <property type="match status" value="1"/>
</dbReference>
<accession>A0ABY4HMB9</accession>
<proteinExistence type="predicted"/>
<keyword evidence="2" id="KW-1185">Reference proteome</keyword>
<dbReference type="InterPro" id="IPR046144">
    <property type="entry name" value="DUF6146"/>
</dbReference>
<dbReference type="Pfam" id="PF19643">
    <property type="entry name" value="DUF6146"/>
    <property type="match status" value="1"/>
</dbReference>
<organism evidence="1 2">
    <name type="scientific">Flavobacterium sediminilitoris</name>
    <dbReference type="NCBI Taxonomy" id="2024526"/>
    <lineage>
        <taxon>Bacteria</taxon>
        <taxon>Pseudomonadati</taxon>
        <taxon>Bacteroidota</taxon>
        <taxon>Flavobacteriia</taxon>
        <taxon>Flavobacteriales</taxon>
        <taxon>Flavobacteriaceae</taxon>
        <taxon>Flavobacterium</taxon>
    </lineage>
</organism>
<sequence length="142" mass="17099">MKIYVYILFIIIGITLSCNSSKSFSDKENPKLENDTIRIANDEIEYEITIIDIGFSNWFNTNARPRNFYSQNYLEARNRTWVIEWNRRANSPINFDSNLYEMQIDYNSTTDYGYEVNYMLFNYFVYFQQKYNQKLGVFSARL</sequence>